<dbReference type="SUPFAM" id="SSF52821">
    <property type="entry name" value="Rhodanese/Cell cycle control phosphatase"/>
    <property type="match status" value="2"/>
</dbReference>
<evidence type="ECO:0000313" key="4">
    <source>
        <dbReference type="EMBL" id="GAA4001106.1"/>
    </source>
</evidence>
<dbReference type="InterPro" id="IPR045078">
    <property type="entry name" value="TST/MPST-like"/>
</dbReference>
<keyword evidence="5" id="KW-1185">Reference proteome</keyword>
<proteinExistence type="predicted"/>
<dbReference type="Proteomes" id="UP001501310">
    <property type="component" value="Unassembled WGS sequence"/>
</dbReference>
<protein>
    <submittedName>
        <fullName evidence="4">3-mercaptopyruvate sulfurtransferase</fullName>
    </submittedName>
</protein>
<dbReference type="Pfam" id="PF00581">
    <property type="entry name" value="Rhodanese"/>
    <property type="match status" value="2"/>
</dbReference>
<comment type="caution">
    <text evidence="4">The sequence shown here is derived from an EMBL/GenBank/DDBJ whole genome shotgun (WGS) entry which is preliminary data.</text>
</comment>
<dbReference type="PANTHER" id="PTHR11364">
    <property type="entry name" value="THIOSULFATE SULFERTANSFERASE"/>
    <property type="match status" value="1"/>
</dbReference>
<name>A0ABP7RR70_9SPHN</name>
<dbReference type="InterPro" id="IPR001307">
    <property type="entry name" value="Thiosulphate_STrfase_CS"/>
</dbReference>
<evidence type="ECO:0000256" key="2">
    <source>
        <dbReference type="ARBA" id="ARBA00022737"/>
    </source>
</evidence>
<sequence>MDDLVSAGWLAANLKAADLVVLDASWHLPAANRDPRQDYEARHIPGARFFDIDMLADHDAATSHMLPGADAFAAGMEALGVGTDDRIVIYDDSALHTSARAWFMLRHFGARQVAILDGGLRAWLAEGLPTSDEAPPERPARFDAVAAGGQVVSKADMLRGVGVPVADARGASRFAGTEPEPRPNVAPGHIPGARNLPFSALYEEDGRFKPPAELRRAFADAGLDPDRPFVATCGSGVTANSLIFAARLLGNRDTRLYDGSWAEWGSDPLTPKERG</sequence>
<evidence type="ECO:0000313" key="5">
    <source>
        <dbReference type="Proteomes" id="UP001501310"/>
    </source>
</evidence>
<feature type="domain" description="Rhodanese" evidence="3">
    <location>
        <begin position="159"/>
        <end position="273"/>
    </location>
</feature>
<keyword evidence="1" id="KW-0808">Transferase</keyword>
<dbReference type="PANTHER" id="PTHR11364:SF27">
    <property type="entry name" value="SULFURTRANSFERASE"/>
    <property type="match status" value="1"/>
</dbReference>
<dbReference type="RefSeq" id="WP_344709051.1">
    <property type="nucleotide sequence ID" value="NZ_BAAAZD010000001.1"/>
</dbReference>
<dbReference type="PROSITE" id="PS00380">
    <property type="entry name" value="RHODANESE_1"/>
    <property type="match status" value="1"/>
</dbReference>
<dbReference type="InterPro" id="IPR001763">
    <property type="entry name" value="Rhodanese-like_dom"/>
</dbReference>
<organism evidence="4 5">
    <name type="scientific">Sphingomonas humi</name>
    <dbReference type="NCBI Taxonomy" id="335630"/>
    <lineage>
        <taxon>Bacteria</taxon>
        <taxon>Pseudomonadati</taxon>
        <taxon>Pseudomonadota</taxon>
        <taxon>Alphaproteobacteria</taxon>
        <taxon>Sphingomonadales</taxon>
        <taxon>Sphingomonadaceae</taxon>
        <taxon>Sphingomonas</taxon>
    </lineage>
</organism>
<dbReference type="CDD" id="cd01448">
    <property type="entry name" value="TST_Repeat_1"/>
    <property type="match status" value="1"/>
</dbReference>
<dbReference type="SMART" id="SM00450">
    <property type="entry name" value="RHOD"/>
    <property type="match status" value="2"/>
</dbReference>
<accession>A0ABP7RR70</accession>
<feature type="domain" description="Rhodanese" evidence="3">
    <location>
        <begin position="15"/>
        <end position="132"/>
    </location>
</feature>
<dbReference type="CDD" id="cd01449">
    <property type="entry name" value="TST_Repeat_2"/>
    <property type="match status" value="1"/>
</dbReference>
<dbReference type="InterPro" id="IPR036873">
    <property type="entry name" value="Rhodanese-like_dom_sf"/>
</dbReference>
<evidence type="ECO:0000256" key="1">
    <source>
        <dbReference type="ARBA" id="ARBA00022679"/>
    </source>
</evidence>
<dbReference type="PROSITE" id="PS50206">
    <property type="entry name" value="RHODANESE_3"/>
    <property type="match status" value="2"/>
</dbReference>
<dbReference type="Gene3D" id="3.40.250.10">
    <property type="entry name" value="Rhodanese-like domain"/>
    <property type="match status" value="2"/>
</dbReference>
<evidence type="ECO:0000259" key="3">
    <source>
        <dbReference type="PROSITE" id="PS50206"/>
    </source>
</evidence>
<dbReference type="EMBL" id="BAAAZD010000001">
    <property type="protein sequence ID" value="GAA4001106.1"/>
    <property type="molecule type" value="Genomic_DNA"/>
</dbReference>
<keyword evidence="2" id="KW-0677">Repeat</keyword>
<gene>
    <name evidence="4" type="primary">sseA</name>
    <name evidence="4" type="ORF">GCM10022211_09840</name>
</gene>
<reference evidence="5" key="1">
    <citation type="journal article" date="2019" name="Int. J. Syst. Evol. Microbiol.">
        <title>The Global Catalogue of Microorganisms (GCM) 10K type strain sequencing project: providing services to taxonomists for standard genome sequencing and annotation.</title>
        <authorList>
            <consortium name="The Broad Institute Genomics Platform"/>
            <consortium name="The Broad Institute Genome Sequencing Center for Infectious Disease"/>
            <person name="Wu L."/>
            <person name="Ma J."/>
        </authorList>
    </citation>
    <scope>NUCLEOTIDE SEQUENCE [LARGE SCALE GENOMIC DNA]</scope>
    <source>
        <strain evidence="5">JCM 16603</strain>
    </source>
</reference>